<organism evidence="1 2">
    <name type="scientific">Streptomyces tirandamycinicus</name>
    <dbReference type="NCBI Taxonomy" id="2174846"/>
    <lineage>
        <taxon>Bacteria</taxon>
        <taxon>Bacillati</taxon>
        <taxon>Actinomycetota</taxon>
        <taxon>Actinomycetes</taxon>
        <taxon>Kitasatosporales</taxon>
        <taxon>Streptomycetaceae</taxon>
        <taxon>Streptomyces</taxon>
    </lineage>
</organism>
<dbReference type="OrthoDB" id="9811352at2"/>
<dbReference type="Proteomes" id="UP000244900">
    <property type="component" value="Chromosome"/>
</dbReference>
<name>A0A2S1T144_9ACTN</name>
<dbReference type="KEGG" id="stir:DDW44_27940"/>
<gene>
    <name evidence="1" type="ORF">DDW44_27940</name>
</gene>
<protein>
    <submittedName>
        <fullName evidence="1">DUF3179 domain-containing protein</fullName>
    </submittedName>
</protein>
<sequence>MLKGAGAIGAATVLLVGGGVIGWQTLADRPEPVTAVQPAKDPSLRALAEAAVSGGPGKDGIPAVDEPRFVTAGEARFLDDDDVVFGLEHRGEVRAYPQLVLVWHEIVNDTVAGEPLAVTYCPLTGTAVGFRAPPGVQDLTFGTTGKLVNSNLLMYDRQTGSQWPQLIGTAVSGPLEGTELATVPLVWTTWKQWRTAHPDTRVLSTDTGALRGYGSDPYGSYPDRSGYYAEGGPLFPVAHSSDRFGDKHVVVGVRVAGRHLAIDKDLVRENRVVRTDLGGTQVEARWDDRLGTARVLQRAGDGRWVPADHLDAMWFAWYAFHPGTQVRT</sequence>
<dbReference type="Pfam" id="PF11376">
    <property type="entry name" value="DUF3179"/>
    <property type="match status" value="1"/>
</dbReference>
<proteinExistence type="predicted"/>
<accession>A0A2S1T144</accession>
<evidence type="ECO:0000313" key="1">
    <source>
        <dbReference type="EMBL" id="AWI32207.1"/>
    </source>
</evidence>
<dbReference type="EMBL" id="CP029188">
    <property type="protein sequence ID" value="AWI32207.1"/>
    <property type="molecule type" value="Genomic_DNA"/>
</dbReference>
<keyword evidence="2" id="KW-1185">Reference proteome</keyword>
<dbReference type="AlphaFoldDB" id="A0A2S1T144"/>
<reference evidence="1 2" key="1">
    <citation type="submission" date="2018-05" db="EMBL/GenBank/DDBJ databases">
        <title>Complete genome sequence of sponge-derived Streptomyces sp. HNM0039.</title>
        <authorList>
            <person name="Huang X."/>
            <person name="Zhou S."/>
        </authorList>
    </citation>
    <scope>NUCLEOTIDE SEQUENCE [LARGE SCALE GENOMIC DNA]</scope>
    <source>
        <strain evidence="1 2">HNM0039</strain>
    </source>
</reference>
<dbReference type="InterPro" id="IPR021516">
    <property type="entry name" value="DUF3179"/>
</dbReference>
<evidence type="ECO:0000313" key="2">
    <source>
        <dbReference type="Proteomes" id="UP000244900"/>
    </source>
</evidence>